<organism evidence="7 8">
    <name type="scientific">Lentibacillus kapialis</name>
    <dbReference type="NCBI Taxonomy" id="340214"/>
    <lineage>
        <taxon>Bacteria</taxon>
        <taxon>Bacillati</taxon>
        <taxon>Bacillota</taxon>
        <taxon>Bacilli</taxon>
        <taxon>Bacillales</taxon>
        <taxon>Bacillaceae</taxon>
        <taxon>Lentibacillus</taxon>
    </lineage>
</organism>
<comment type="subcellular location">
    <subcellularLocation>
        <location evidence="1">Endomembrane system</location>
        <topology evidence="1">Multi-pass membrane protein</topology>
    </subcellularLocation>
</comment>
<dbReference type="GO" id="GO:0012505">
    <property type="term" value="C:endomembrane system"/>
    <property type="evidence" value="ECO:0007669"/>
    <property type="project" value="UniProtKB-SubCell"/>
</dbReference>
<evidence type="ECO:0000313" key="7">
    <source>
        <dbReference type="EMBL" id="GGJ90706.1"/>
    </source>
</evidence>
<evidence type="ECO:0000256" key="2">
    <source>
        <dbReference type="ARBA" id="ARBA00022692"/>
    </source>
</evidence>
<keyword evidence="4 5" id="KW-0472">Membrane</keyword>
<dbReference type="RefSeq" id="WP_188632145.1">
    <property type="nucleotide sequence ID" value="NZ_BMNQ01000010.1"/>
</dbReference>
<evidence type="ECO:0000256" key="1">
    <source>
        <dbReference type="ARBA" id="ARBA00004127"/>
    </source>
</evidence>
<dbReference type="Proteomes" id="UP000658382">
    <property type="component" value="Unassembled WGS sequence"/>
</dbReference>
<evidence type="ECO:0000256" key="5">
    <source>
        <dbReference type="SAM" id="Phobius"/>
    </source>
</evidence>
<feature type="transmembrane region" description="Helical" evidence="5">
    <location>
        <begin position="33"/>
        <end position="50"/>
    </location>
</feature>
<keyword evidence="8" id="KW-1185">Reference proteome</keyword>
<dbReference type="Pfam" id="PF06803">
    <property type="entry name" value="DUF1232"/>
    <property type="match status" value="1"/>
</dbReference>
<name>A0A917PTM0_9BACI</name>
<dbReference type="InterPro" id="IPR010652">
    <property type="entry name" value="DUF1232"/>
</dbReference>
<accession>A0A917PTM0</accession>
<reference evidence="7" key="1">
    <citation type="journal article" date="2014" name="Int. J. Syst. Evol. Microbiol.">
        <title>Complete genome sequence of Corynebacterium casei LMG S-19264T (=DSM 44701T), isolated from a smear-ripened cheese.</title>
        <authorList>
            <consortium name="US DOE Joint Genome Institute (JGI-PGF)"/>
            <person name="Walter F."/>
            <person name="Albersmeier A."/>
            <person name="Kalinowski J."/>
            <person name="Ruckert C."/>
        </authorList>
    </citation>
    <scope>NUCLEOTIDE SEQUENCE</scope>
    <source>
        <strain evidence="7">JCM 12580</strain>
    </source>
</reference>
<protein>
    <submittedName>
        <fullName evidence="7">Membrane protein</fullName>
    </submittedName>
</protein>
<sequence>MMKFLKRLGFLFKFHKSIPFITDFFRSTQVKRTTKFLYVVLIIGYIALPFDLIPDFLYIFGIIDDITVATFILQLMVKVAPQSLKEKHHLK</sequence>
<reference evidence="7" key="2">
    <citation type="submission" date="2020-09" db="EMBL/GenBank/DDBJ databases">
        <authorList>
            <person name="Sun Q."/>
            <person name="Ohkuma M."/>
        </authorList>
    </citation>
    <scope>NUCLEOTIDE SEQUENCE</scope>
    <source>
        <strain evidence="7">JCM 12580</strain>
    </source>
</reference>
<proteinExistence type="predicted"/>
<keyword evidence="3 5" id="KW-1133">Transmembrane helix</keyword>
<evidence type="ECO:0000256" key="4">
    <source>
        <dbReference type="ARBA" id="ARBA00023136"/>
    </source>
</evidence>
<keyword evidence="2 5" id="KW-0812">Transmembrane</keyword>
<evidence type="ECO:0000256" key="3">
    <source>
        <dbReference type="ARBA" id="ARBA00022989"/>
    </source>
</evidence>
<dbReference type="EMBL" id="BMNQ01000010">
    <property type="protein sequence ID" value="GGJ90706.1"/>
    <property type="molecule type" value="Genomic_DNA"/>
</dbReference>
<evidence type="ECO:0000313" key="8">
    <source>
        <dbReference type="Proteomes" id="UP000658382"/>
    </source>
</evidence>
<evidence type="ECO:0000259" key="6">
    <source>
        <dbReference type="Pfam" id="PF06803"/>
    </source>
</evidence>
<feature type="transmembrane region" description="Helical" evidence="5">
    <location>
        <begin position="56"/>
        <end position="77"/>
    </location>
</feature>
<dbReference type="AlphaFoldDB" id="A0A917PTM0"/>
<comment type="caution">
    <text evidence="7">The sequence shown here is derived from an EMBL/GenBank/DDBJ whole genome shotgun (WGS) entry which is preliminary data.</text>
</comment>
<gene>
    <name evidence="7" type="ORF">GCM10007063_11600</name>
</gene>
<feature type="domain" description="DUF1232" evidence="6">
    <location>
        <begin position="38"/>
        <end position="71"/>
    </location>
</feature>